<evidence type="ECO:0000313" key="2">
    <source>
        <dbReference type="EMBL" id="KTB63384.1"/>
    </source>
</evidence>
<dbReference type="Proteomes" id="UP000054197">
    <property type="component" value="Unassembled WGS sequence"/>
</dbReference>
<sequence length="261" mass="29136">MNRWTRSVLITLGAGWLSGCALAPPADRLTLEVDLPAQFRFIGAANYRPARYELCTLPQRRGKRPERKIFIADYKPVAERVSYEFPLTETIEGCPTVLRSVEFTLYAKWGELDTDVGGSFAAISFADPIESERVAAMPESGVQELFGQCMWFFRTAGPEHAIRKLLECNALDTKGKRQETRPGGVVQRALLPGKKVRLTLSVTEEEAPAFQDTWLAVPGGWRRCRGKSFEDLSGYCGSNTTDFKPITMPDGRVCDVYPTCK</sequence>
<feature type="chain" id="PRO_5006903714" description="Lipoprotein" evidence="1">
    <location>
        <begin position="24"/>
        <end position="261"/>
    </location>
</feature>
<accession>A0A0W0HRH7</accession>
<keyword evidence="1" id="KW-0732">Signal</keyword>
<comment type="caution">
    <text evidence="2">The sequence shown here is derived from an EMBL/GenBank/DDBJ whole genome shotgun (WGS) entry which is preliminary data.</text>
</comment>
<organism evidence="2 3">
    <name type="scientific">Pseudomonas fluorescens ICMP 11288</name>
    <dbReference type="NCBI Taxonomy" id="1198309"/>
    <lineage>
        <taxon>Bacteria</taxon>
        <taxon>Pseudomonadati</taxon>
        <taxon>Pseudomonadota</taxon>
        <taxon>Gammaproteobacteria</taxon>
        <taxon>Pseudomonadales</taxon>
        <taxon>Pseudomonadaceae</taxon>
        <taxon>Pseudomonas</taxon>
    </lineage>
</organism>
<proteinExistence type="predicted"/>
<dbReference type="PROSITE" id="PS51257">
    <property type="entry name" value="PROKAR_LIPOPROTEIN"/>
    <property type="match status" value="1"/>
</dbReference>
<evidence type="ECO:0000313" key="3">
    <source>
        <dbReference type="Proteomes" id="UP000054197"/>
    </source>
</evidence>
<evidence type="ECO:0000256" key="1">
    <source>
        <dbReference type="SAM" id="SignalP"/>
    </source>
</evidence>
<gene>
    <name evidence="2" type="ORF">AO063_13710</name>
</gene>
<dbReference type="EMBL" id="LKEF01000026">
    <property type="protein sequence ID" value="KTB63384.1"/>
    <property type="molecule type" value="Genomic_DNA"/>
</dbReference>
<protein>
    <recommendedName>
        <fullName evidence="4">Lipoprotein</fullName>
    </recommendedName>
</protein>
<dbReference type="RefSeq" id="WP_058420845.1">
    <property type="nucleotide sequence ID" value="NZ_LKEF01000026.1"/>
</dbReference>
<reference evidence="2 3" key="1">
    <citation type="submission" date="2015-09" db="EMBL/GenBank/DDBJ databases">
        <title>Genome sequence of ICMP 11288.</title>
        <authorList>
            <person name="Visnovsky S."/>
            <person name="Lu A."/>
            <person name="Panda P."/>
            <person name="Pitman A."/>
        </authorList>
    </citation>
    <scope>NUCLEOTIDE SEQUENCE [LARGE SCALE GENOMIC DNA]</scope>
    <source>
        <strain evidence="2 3">ICMP 11288</strain>
    </source>
</reference>
<evidence type="ECO:0008006" key="4">
    <source>
        <dbReference type="Google" id="ProtNLM"/>
    </source>
</evidence>
<name>A0A0W0HRH7_PSEFL</name>
<feature type="signal peptide" evidence="1">
    <location>
        <begin position="1"/>
        <end position="23"/>
    </location>
</feature>
<dbReference type="AlphaFoldDB" id="A0A0W0HRH7"/>